<evidence type="ECO:0000256" key="4">
    <source>
        <dbReference type="ARBA" id="ARBA00023002"/>
    </source>
</evidence>
<dbReference type="AlphaFoldDB" id="A0A3M0MAT5"/>
<keyword evidence="4" id="KW-0560">Oxidoreductase</keyword>
<dbReference type="Pfam" id="PF00890">
    <property type="entry name" value="FAD_binding_2"/>
    <property type="match status" value="1"/>
</dbReference>
<dbReference type="Proteomes" id="UP000273516">
    <property type="component" value="Unassembled WGS sequence"/>
</dbReference>
<evidence type="ECO:0000313" key="6">
    <source>
        <dbReference type="EMBL" id="RMC34719.1"/>
    </source>
</evidence>
<keyword evidence="7" id="KW-1185">Reference proteome</keyword>
<comment type="cofactor">
    <cofactor evidence="1">
        <name>FAD</name>
        <dbReference type="ChEBI" id="CHEBI:57692"/>
    </cofactor>
</comment>
<dbReference type="Gene3D" id="3.50.50.60">
    <property type="entry name" value="FAD/NAD(P)-binding domain"/>
    <property type="match status" value="2"/>
</dbReference>
<name>A0A3M0MAT5_9RHOB</name>
<dbReference type="InterPro" id="IPR036188">
    <property type="entry name" value="FAD/NAD-bd_sf"/>
</dbReference>
<keyword evidence="3" id="KW-0274">FAD</keyword>
<evidence type="ECO:0000256" key="3">
    <source>
        <dbReference type="ARBA" id="ARBA00022827"/>
    </source>
</evidence>
<accession>A0A3M0MAT5</accession>
<dbReference type="OrthoDB" id="3178130at2"/>
<dbReference type="NCBIfam" id="NF004789">
    <property type="entry name" value="PRK06134.1"/>
    <property type="match status" value="1"/>
</dbReference>
<dbReference type="GO" id="GO:0016491">
    <property type="term" value="F:oxidoreductase activity"/>
    <property type="evidence" value="ECO:0007669"/>
    <property type="project" value="UniProtKB-KW"/>
</dbReference>
<dbReference type="SUPFAM" id="SSF51905">
    <property type="entry name" value="FAD/NAD(P)-binding domain"/>
    <property type="match status" value="1"/>
</dbReference>
<proteinExistence type="predicted"/>
<feature type="domain" description="FAD-dependent oxidoreductase 2 FAD-binding" evidence="5">
    <location>
        <begin position="18"/>
        <end position="561"/>
    </location>
</feature>
<dbReference type="InterPro" id="IPR003953">
    <property type="entry name" value="FAD-dep_OxRdtase_2_FAD-bd"/>
</dbReference>
<dbReference type="PANTHER" id="PTHR43400">
    <property type="entry name" value="FUMARATE REDUCTASE"/>
    <property type="match status" value="1"/>
</dbReference>
<gene>
    <name evidence="6" type="ORF">C9E81_11460</name>
</gene>
<evidence type="ECO:0000256" key="1">
    <source>
        <dbReference type="ARBA" id="ARBA00001974"/>
    </source>
</evidence>
<dbReference type="SUPFAM" id="SSF56425">
    <property type="entry name" value="Succinate dehydrogenase/fumarate reductase flavoprotein, catalytic domain"/>
    <property type="match status" value="1"/>
</dbReference>
<dbReference type="EMBL" id="QOKZ01000004">
    <property type="protein sequence ID" value="RMC34719.1"/>
    <property type="molecule type" value="Genomic_DNA"/>
</dbReference>
<evidence type="ECO:0000259" key="5">
    <source>
        <dbReference type="Pfam" id="PF00890"/>
    </source>
</evidence>
<dbReference type="InterPro" id="IPR027477">
    <property type="entry name" value="Succ_DH/fumarate_Rdtase_cat_sf"/>
</dbReference>
<keyword evidence="2" id="KW-0285">Flavoprotein</keyword>
<dbReference type="InterPro" id="IPR050315">
    <property type="entry name" value="FAD-oxidoreductase_2"/>
</dbReference>
<comment type="caution">
    <text evidence="6">The sequence shown here is derived from an EMBL/GenBank/DDBJ whole genome shotgun (WGS) entry which is preliminary data.</text>
</comment>
<reference evidence="6 7" key="1">
    <citation type="submission" date="2018-07" db="EMBL/GenBank/DDBJ databases">
        <authorList>
            <person name="Zhang Y."/>
            <person name="Wang L."/>
            <person name="Ma S."/>
        </authorList>
    </citation>
    <scope>NUCLEOTIDE SEQUENCE [LARGE SCALE GENOMIC DNA]</scope>
    <source>
        <strain evidence="6 7">4-2</strain>
    </source>
</reference>
<dbReference type="PANTHER" id="PTHR43400:SF10">
    <property type="entry name" value="3-OXOSTEROID 1-DEHYDROGENASE"/>
    <property type="match status" value="1"/>
</dbReference>
<protein>
    <submittedName>
        <fullName evidence="6">FAD-dependent oxidoreductase</fullName>
    </submittedName>
</protein>
<evidence type="ECO:0000256" key="2">
    <source>
        <dbReference type="ARBA" id="ARBA00022630"/>
    </source>
</evidence>
<dbReference type="PRINTS" id="PR00411">
    <property type="entry name" value="PNDRDTASEI"/>
</dbReference>
<evidence type="ECO:0000313" key="7">
    <source>
        <dbReference type="Proteomes" id="UP000273516"/>
    </source>
</evidence>
<sequence>MQDSEIQHITPPRRIDTDVLVIGSGAGGLATAVSAAYRNLSVIVTEKEPVFGGTTARSGGWMWIPCNAPARRAGVQDSREKARTYLQHETGEHFDAARIDAFLDAGPKAVDFYEAETSLQFDLGPTFADYHPTAPGGMDGGRSIVAKPFDGRELGDEIRRLRPPLQEITFLGMMIGSGKELLHFFNVMRSPVSAFYVGRLFLKFLRDMAFHGRPMRLMNGNALVGRLAKSIFDKGGEIWTSSPALKLLRDDKGAVTGARIQKPDGPVEVIARKGVVLAAGGFPQDPIRRKMLMPHAPTGYEHVSPAPPGNTGDGLRLGESVGATVDTSLPHPAAWVPISRPRRPDGTLGTFPHFVDRSKPGVIAVTRSGRRFVNEANSYHDFCQAMVRRCREESGPDGEIAAWFITDHRAFRKYGLGFAKPAPVPYGKLIQDGYLLRGETLQDLAAQFGADARQLDETVSRFNEYAVSGEDPEFGKGTTSYNRSLGDPDHGPNPCLAPIKDGPFYAVRLHVGDLGTYAGLRTNENAQVITPEGQPIAGLYSVGNDAASIMGGNYPGGGITLGPAVTFGWIAARHMAGGND</sequence>
<dbReference type="RefSeq" id="WP_122112494.1">
    <property type="nucleotide sequence ID" value="NZ_QOKZ01000004.1"/>
</dbReference>
<organism evidence="6 7">
    <name type="scientific">Paracoccus alkanivorans</name>
    <dbReference type="NCBI Taxonomy" id="2116655"/>
    <lineage>
        <taxon>Bacteria</taxon>
        <taxon>Pseudomonadati</taxon>
        <taxon>Pseudomonadota</taxon>
        <taxon>Alphaproteobacteria</taxon>
        <taxon>Rhodobacterales</taxon>
        <taxon>Paracoccaceae</taxon>
        <taxon>Paracoccus</taxon>
    </lineage>
</organism>
<dbReference type="GO" id="GO:0008202">
    <property type="term" value="P:steroid metabolic process"/>
    <property type="evidence" value="ECO:0007669"/>
    <property type="project" value="UniProtKB-ARBA"/>
</dbReference>